<feature type="region of interest" description="Disordered" evidence="1">
    <location>
        <begin position="2014"/>
        <end position="2034"/>
    </location>
</feature>
<evidence type="ECO:0000256" key="1">
    <source>
        <dbReference type="SAM" id="MobiDB-lite"/>
    </source>
</evidence>
<organism evidence="2">
    <name type="scientific">viral metagenome</name>
    <dbReference type="NCBI Taxonomy" id="1070528"/>
    <lineage>
        <taxon>unclassified sequences</taxon>
        <taxon>metagenomes</taxon>
        <taxon>organismal metagenomes</taxon>
    </lineage>
</organism>
<proteinExistence type="predicted"/>
<protein>
    <submittedName>
        <fullName evidence="2">Uncharacterized protein</fullName>
    </submittedName>
</protein>
<sequence>MSLNLNTSEIKEQEPTIEINDVEAEENQNETKNEDEDEQEEQNNSNGEEEKDISMILHLGDVISIKDTSNDILNNHTFIIDYIDENMIKLINTKEFNNVKIKINEDGTLGDRTIESISLIYRNDKLGYSRQHSLLPGIWVDIYFEGDVPAVITGEITNLEEDMIEVKSFPEKEMLYINFAYKGIPLDLPIETIKIREKPSDTSEKDKSLVEEEKEEISKNIPEIDQDSIDNVVEYSVPYKEIKDNIKEFILKANEIQFGEELDSITQYVNVDESQQRYNIDTQTNDLLEEMLSQIPNTQRTVSVLNNVHTMIERFKQLREEFSTFDENKNVNGTIIKNANWKPLVNDLLHFKTMLYWLIPVAKNIRKVYDANSNDENELGDVSTHFTLNSIGEIDNLLKAYKSNDLPDAENKYVTLYSDLNPYFTPFQDTDAEFNRDIITDSYVLDNFNVVIDNLGNLYSSVVEKNIIKSKRFVIEKYNLGLTRLNAIQLTGSKFVPQVVKLTQPDTISLKSIVTLPEPAVRFSHITLPGTSIYTKANLNNTFLNYWQLLKKNTIVNNVPVDVNENVEVDKDSSLKNDDAFLTDIKNFILYKNDKLNETNEESLKETTYSAFLNKVVPKTRVLFNLMKKNINGKLSLKEVVETLEPFLIYNSDLTYMQYKEINSFIFQKISEYNKKFIERSKIFSNIKRTGSNISNAPSFESLEILLNESENKKQIIDDYHDSNVEVKITDSEFFTRMILKDFGNIFNYGVSLQNSFLMIPQSIHQIIEDRENKIENQIKTVKEEDKCTSIIIAKQYNILKDLQDDNDKTIYFDNKYDSTNYSIIDDYLNQQSNMPPEEFIEFLTKKIQEKMKLVELDAKYLTETLINGMKKVVNGDYAVLYDDENEKKLTYYRRDHNKWVLDANADEKMIGITPDMLCNFQQKCIDVQEKYDAKCESYDVNKKTMTRDAYSEILDEFDMKYQLSKEQLESFIKSKFEYYSGILDSLTNIQRNKTFKYNNQQFKIGAKTENDEENDIVISPYEKLRNIILGQSDFVKKQNDILRFALKFTRTSTSEDEDANWLYCIKTNAKLLPSFFYTLAACFVEDPGDYRNKMEQVIKEIGVLSDDGDSWVDKHSGYIIRKIDFDVDEGYEDGFRITSREIMEKDAGELLSDSLKDSKTDKKTKKYKNAETIIMVNVLHAFSEFMGIDLENQQDFILKIANEALPFAIPLTEEQYKKKIQEDAKKGKSTIPYKTFYNYNLLFLSMAAILIGIQTTIPSIKTRRTYPGCVRSFSGYPVDGDGDYGGLKYMGCIAHKIPKAKSVEPWNVLSKSNDENKIADKIKDFIDKYYLRNPEVERKIKEKNEYLLLSPNEIIPVEHELNKWRNFLPPLVPIKMKGVDNISEHFKKDLMRDFKAASSTQREKILVIQSKIIMFSLGIQEKIQKIIESKRPLLKNSANEPFVENACCNDRGEFITIDYFFREDGEIGLYNSNVGDLSNILYDIQAISKAPYLFCRENSKNIYPTLSDKFNEETIYKAFIVFCKFNSLAPTNENLLALCGEKPHISLTDSIKEQIRKLKTDGHHYTNEQFLRLLQIVNRNNIVDFSTVELIVTRITKMRDVIESISKNNVGDVALVPLDLRSHFDGLLDTYDIAIEEDTDEMYKFKNYLSTSNTTLKTNLFEYLRTYSGLSQTKLKQMRENIDGIMNWKKNKVNKENIYDETTYNAVHFVKEYITNFSKTFPSIILNSVDYEDTASVQIPKYWGLAKSHSNKIRKIITDYYSKFKKFYDVKSITNILNSVMINTNNFITLVNETPYLNEIKYKDTKKRSIFDERTTRLLFENYFLRAITTYIRYTEDESMIISRFDNVVESADSELPTSSLLLGDKKELKTNIAKLLVDYLNVLFDHKDMINMSYDEVMDVIFKLKESEKDTFTDRLQQMTDEERDADTILKINKLGVWSKGLQKGLTTYTKETYEAELELTEKMNEVEKQVRKKFKDVANDQNMDILMEDYLDEMEVEQGVEEDEYNMGRMTEDYMDGFNDGDEDQDVGYDD</sequence>
<evidence type="ECO:0000313" key="2">
    <source>
        <dbReference type="EMBL" id="QHT08368.1"/>
    </source>
</evidence>
<feature type="region of interest" description="Disordered" evidence="1">
    <location>
        <begin position="1"/>
        <end position="51"/>
    </location>
</feature>
<feature type="compositionally biased region" description="Acidic residues" evidence="1">
    <location>
        <begin position="2016"/>
        <end position="2034"/>
    </location>
</feature>
<accession>A0A6C0CV17</accession>
<name>A0A6C0CV17_9ZZZZ</name>
<feature type="compositionally biased region" description="Acidic residues" evidence="1">
    <location>
        <begin position="20"/>
        <end position="51"/>
    </location>
</feature>
<dbReference type="EMBL" id="MN739494">
    <property type="protein sequence ID" value="QHT08368.1"/>
    <property type="molecule type" value="Genomic_DNA"/>
</dbReference>
<reference evidence="2" key="1">
    <citation type="journal article" date="2020" name="Nature">
        <title>Giant virus diversity and host interactions through global metagenomics.</title>
        <authorList>
            <person name="Schulz F."/>
            <person name="Roux S."/>
            <person name="Paez-Espino D."/>
            <person name="Jungbluth S."/>
            <person name="Walsh D.A."/>
            <person name="Denef V.J."/>
            <person name="McMahon K.D."/>
            <person name="Konstantinidis K.T."/>
            <person name="Eloe-Fadrosh E.A."/>
            <person name="Kyrpides N.C."/>
            <person name="Woyke T."/>
        </authorList>
    </citation>
    <scope>NUCLEOTIDE SEQUENCE</scope>
    <source>
        <strain evidence="2">GVMAG-M-3300022752-66</strain>
    </source>
</reference>